<evidence type="ECO:0000313" key="4">
    <source>
        <dbReference type="Proteomes" id="UP000429607"/>
    </source>
</evidence>
<sequence>MKPKEEPPGKEAPGPPPPAVIDLCQQTQSEEDCYMPEQIAGVKPRQEVEAETPESDDDDNQDNDGVKTETIQTETAPMHQVKDAADNNSKKARPLAWSIGLSFWPLRCGPWVRSPQRTKSLPEREATRTPEEARPSWPRRLGHPDTKGLKDVESSEDCIGGDGPSMERPAMTSVVLHARSHRPQIG</sequence>
<feature type="compositionally biased region" description="Basic and acidic residues" evidence="1">
    <location>
        <begin position="80"/>
        <end position="89"/>
    </location>
</feature>
<accession>A0A6A3NZ29</accession>
<feature type="region of interest" description="Disordered" evidence="1">
    <location>
        <begin position="36"/>
        <end position="92"/>
    </location>
</feature>
<dbReference type="EMBL" id="QXFT01000185">
    <property type="protein sequence ID" value="KAE9351689.1"/>
    <property type="molecule type" value="Genomic_DNA"/>
</dbReference>
<evidence type="ECO:0000313" key="5">
    <source>
        <dbReference type="Proteomes" id="UP000434957"/>
    </source>
</evidence>
<organism evidence="2 4">
    <name type="scientific">Phytophthora rubi</name>
    <dbReference type="NCBI Taxonomy" id="129364"/>
    <lineage>
        <taxon>Eukaryota</taxon>
        <taxon>Sar</taxon>
        <taxon>Stramenopiles</taxon>
        <taxon>Oomycota</taxon>
        <taxon>Peronosporomycetes</taxon>
        <taxon>Peronosporales</taxon>
        <taxon>Peronosporaceae</taxon>
        <taxon>Phytophthora</taxon>
    </lineage>
</organism>
<protein>
    <submittedName>
        <fullName evidence="2">Uncharacterized protein</fullName>
    </submittedName>
</protein>
<feature type="compositionally biased region" description="Basic and acidic residues" evidence="1">
    <location>
        <begin position="142"/>
        <end position="153"/>
    </location>
</feature>
<evidence type="ECO:0000313" key="3">
    <source>
        <dbReference type="EMBL" id="KAE9351689.1"/>
    </source>
</evidence>
<feature type="compositionally biased region" description="Basic and acidic residues" evidence="1">
    <location>
        <begin position="120"/>
        <end position="134"/>
    </location>
</feature>
<evidence type="ECO:0000313" key="2">
    <source>
        <dbReference type="EMBL" id="KAE9046309.1"/>
    </source>
</evidence>
<dbReference type="Proteomes" id="UP000429607">
    <property type="component" value="Unassembled WGS sequence"/>
</dbReference>
<feature type="region of interest" description="Disordered" evidence="1">
    <location>
        <begin position="1"/>
        <end position="22"/>
    </location>
</feature>
<keyword evidence="5" id="KW-1185">Reference proteome</keyword>
<reference evidence="2 4" key="1">
    <citation type="submission" date="2018-09" db="EMBL/GenBank/DDBJ databases">
        <title>Genomic investigation of the strawberry pathogen Phytophthora fragariae indicates pathogenicity is determined by transcriptional variation in three key races.</title>
        <authorList>
            <person name="Adams T.M."/>
            <person name="Armitage A.D."/>
            <person name="Sobczyk M.K."/>
            <person name="Bates H.J."/>
            <person name="Dunwell J.M."/>
            <person name="Nellist C.F."/>
            <person name="Harrison R.J."/>
        </authorList>
    </citation>
    <scope>NUCLEOTIDE SEQUENCE [LARGE SCALE GENOMIC DNA]</scope>
    <source>
        <strain evidence="2 4">SCRP249</strain>
        <strain evidence="3 5">SCRP333</strain>
    </source>
</reference>
<proteinExistence type="predicted"/>
<feature type="region of interest" description="Disordered" evidence="1">
    <location>
        <begin position="112"/>
        <end position="169"/>
    </location>
</feature>
<dbReference type="AlphaFoldDB" id="A0A6A3NZ29"/>
<gene>
    <name evidence="2" type="ORF">PR001_g4627</name>
    <name evidence="3" type="ORF">PR003_g4779</name>
</gene>
<comment type="caution">
    <text evidence="2">The sequence shown here is derived from an EMBL/GenBank/DDBJ whole genome shotgun (WGS) entry which is preliminary data.</text>
</comment>
<dbReference type="Proteomes" id="UP000434957">
    <property type="component" value="Unassembled WGS sequence"/>
</dbReference>
<dbReference type="EMBL" id="QXFV01000192">
    <property type="protein sequence ID" value="KAE9046309.1"/>
    <property type="molecule type" value="Genomic_DNA"/>
</dbReference>
<feature type="compositionally biased region" description="Acidic residues" evidence="1">
    <location>
        <begin position="49"/>
        <end position="62"/>
    </location>
</feature>
<evidence type="ECO:0000256" key="1">
    <source>
        <dbReference type="SAM" id="MobiDB-lite"/>
    </source>
</evidence>
<name>A0A6A3NZ29_9STRA</name>